<dbReference type="FunFam" id="2.10.230.10:FF:000001">
    <property type="entry name" value="DnaJ subfamily A member 2"/>
    <property type="match status" value="1"/>
</dbReference>
<dbReference type="SUPFAM" id="SSF46565">
    <property type="entry name" value="Chaperone J-domain"/>
    <property type="match status" value="1"/>
</dbReference>
<evidence type="ECO:0000256" key="3">
    <source>
        <dbReference type="ARBA" id="ARBA00022771"/>
    </source>
</evidence>
<dbReference type="GO" id="GO:0006457">
    <property type="term" value="P:protein folding"/>
    <property type="evidence" value="ECO:0007669"/>
    <property type="project" value="InterPro"/>
</dbReference>
<evidence type="ECO:0000256" key="1">
    <source>
        <dbReference type="ARBA" id="ARBA00022723"/>
    </source>
</evidence>
<dbReference type="InParanoid" id="G0V9H1"/>
<dbReference type="GO" id="GO:0072655">
    <property type="term" value="P:establishment of protein localization to mitochondrion"/>
    <property type="evidence" value="ECO:0007669"/>
    <property type="project" value="UniProtKB-ARBA"/>
</dbReference>
<dbReference type="PRINTS" id="PR00625">
    <property type="entry name" value="JDOMAIN"/>
</dbReference>
<dbReference type="Pfam" id="PF00684">
    <property type="entry name" value="DnaJ_CXXCXGXG"/>
    <property type="match status" value="1"/>
</dbReference>
<dbReference type="GO" id="GO:0001671">
    <property type="term" value="F:ATPase activator activity"/>
    <property type="evidence" value="ECO:0007669"/>
    <property type="project" value="UniProtKB-ARBA"/>
</dbReference>
<sequence>MTDLYAVLGVASNATDSDIKKAYRKLALQHHPDKVVNSNSDDREASEIKFKEISAAYEILSDEDKRAHYDLYGSEEEQQRQQRQYDPFESFFNFEQDEEPSRHYEDPKRSPDVKIPLKMTIQELYNGKTFKFKFKRNVICDNCEGLGWRRRKNGQVTVPPEVECKLCKGQGFTEKVRMLAPGFATREKRKCKQCDGKGKHYAKANSEKNKCKKCHGEGLFAESKVLTVSVPRGLRDGDTIKVVNEADQELGKPKTGDLIFSIEEDQRCPKDVQLERKGSNFMTELNISLAEALTGFKDKFVTKTFDGRILNLSIPPGKVIRPGNIIKIEQEGWPLNGEATKFGDLYISVNIEFPPDNWFTEKSDLTQIKNILPRSTSDKTKLSDDPLNTELLLKFEVLETLPDTLKEGQDQGENNAESHGEYRGEGSPQCAQQ</sequence>
<dbReference type="CDD" id="cd06257">
    <property type="entry name" value="DnaJ"/>
    <property type="match status" value="1"/>
</dbReference>
<dbReference type="OMA" id="THCFKHL"/>
<dbReference type="FunFam" id="2.60.260.20:FF:000003">
    <property type="entry name" value="DnaJ subfamily A member 2"/>
    <property type="match status" value="1"/>
</dbReference>
<dbReference type="GeneID" id="96902145"/>
<dbReference type="FunCoup" id="G0V9H1">
    <property type="interactions" value="153"/>
</dbReference>
<dbReference type="Pfam" id="PF00226">
    <property type="entry name" value="DnaJ"/>
    <property type="match status" value="1"/>
</dbReference>
<evidence type="ECO:0000259" key="9">
    <source>
        <dbReference type="PROSITE" id="PS51188"/>
    </source>
</evidence>
<dbReference type="RefSeq" id="XP_003674959.1">
    <property type="nucleotide sequence ID" value="XM_003674911.1"/>
</dbReference>
<dbReference type="Proteomes" id="UP000001640">
    <property type="component" value="Chromosome 2"/>
</dbReference>
<keyword evidence="11" id="KW-1185">Reference proteome</keyword>
<dbReference type="SMART" id="SM00271">
    <property type="entry name" value="DnaJ"/>
    <property type="match status" value="1"/>
</dbReference>
<evidence type="ECO:0000256" key="4">
    <source>
        <dbReference type="ARBA" id="ARBA00022833"/>
    </source>
</evidence>
<accession>G0V9H1</accession>
<keyword evidence="2" id="KW-0677">Repeat</keyword>
<dbReference type="Gene3D" id="2.60.260.20">
    <property type="entry name" value="Urease metallochaperone UreE, N-terminal domain"/>
    <property type="match status" value="2"/>
</dbReference>
<dbReference type="PROSITE" id="PS00636">
    <property type="entry name" value="DNAJ_1"/>
    <property type="match status" value="1"/>
</dbReference>
<evidence type="ECO:0000256" key="2">
    <source>
        <dbReference type="ARBA" id="ARBA00022737"/>
    </source>
</evidence>
<dbReference type="GO" id="GO:0008270">
    <property type="term" value="F:zinc ion binding"/>
    <property type="evidence" value="ECO:0007669"/>
    <property type="project" value="UniProtKB-KW"/>
</dbReference>
<evidence type="ECO:0000256" key="5">
    <source>
        <dbReference type="ARBA" id="ARBA00023186"/>
    </source>
</evidence>
<reference key="2">
    <citation type="submission" date="2011-08" db="EMBL/GenBank/DDBJ databases">
        <title>Genome sequence of Naumovozyma castellii.</title>
        <authorList>
            <person name="Gordon J.L."/>
            <person name="Armisen D."/>
            <person name="Proux-Wera E."/>
            <person name="OhEigeartaigh S.S."/>
            <person name="Byrne K.P."/>
            <person name="Wolfe K.H."/>
        </authorList>
    </citation>
    <scope>NUCLEOTIDE SEQUENCE</scope>
    <source>
        <strain>Type strain:CBS 4309</strain>
    </source>
</reference>
<feature type="domain" description="J" evidence="8">
    <location>
        <begin position="3"/>
        <end position="73"/>
    </location>
</feature>
<dbReference type="OrthoDB" id="550424at2759"/>
<dbReference type="InterPro" id="IPR036410">
    <property type="entry name" value="HSP_DnaJ_Cys-rich_dom_sf"/>
</dbReference>
<name>G0V9H1_NAUCA</name>
<proteinExistence type="predicted"/>
<dbReference type="eggNOG" id="KOG0712">
    <property type="taxonomic scope" value="Eukaryota"/>
</dbReference>
<dbReference type="KEGG" id="ncs:NCAS_0B05030"/>
<dbReference type="InterPro" id="IPR001305">
    <property type="entry name" value="HSP_DnaJ_Cys-rich_dom"/>
</dbReference>
<evidence type="ECO:0008006" key="12">
    <source>
        <dbReference type="Google" id="ProtNLM"/>
    </source>
</evidence>
<dbReference type="EMBL" id="HE576753">
    <property type="protein sequence ID" value="CCC68587.1"/>
    <property type="molecule type" value="Genomic_DNA"/>
</dbReference>
<feature type="region of interest" description="Disordered" evidence="7">
    <location>
        <begin position="403"/>
        <end position="433"/>
    </location>
</feature>
<feature type="zinc finger region" description="CR-type" evidence="6">
    <location>
        <begin position="127"/>
        <end position="223"/>
    </location>
</feature>
<dbReference type="InterPro" id="IPR036869">
    <property type="entry name" value="J_dom_sf"/>
</dbReference>
<dbReference type="PROSITE" id="PS51188">
    <property type="entry name" value="ZF_CR"/>
    <property type="match status" value="1"/>
</dbReference>
<reference evidence="10 11" key="1">
    <citation type="journal article" date="2011" name="Proc. Natl. Acad. Sci. U.S.A.">
        <title>Evolutionary erosion of yeast sex chromosomes by mating-type switching accidents.</title>
        <authorList>
            <person name="Gordon J.L."/>
            <person name="Armisen D."/>
            <person name="Proux-Wera E."/>
            <person name="Oheigeartaigh S.S."/>
            <person name="Byrne K.P."/>
            <person name="Wolfe K.H."/>
        </authorList>
    </citation>
    <scope>NUCLEOTIDE SEQUENCE [LARGE SCALE GENOMIC DNA]</scope>
    <source>
        <strain evidence="11">ATCC 76901 / BCRC 22586 / CBS 4309 / NBRC 1992 / NRRL Y-12630</strain>
    </source>
</reference>
<dbReference type="PROSITE" id="PS50076">
    <property type="entry name" value="DNAJ_2"/>
    <property type="match status" value="1"/>
</dbReference>
<evidence type="ECO:0000256" key="6">
    <source>
        <dbReference type="PROSITE-ProRule" id="PRU00546"/>
    </source>
</evidence>
<dbReference type="InterPro" id="IPR002939">
    <property type="entry name" value="DnaJ_C"/>
</dbReference>
<evidence type="ECO:0000313" key="10">
    <source>
        <dbReference type="EMBL" id="CCC68587.1"/>
    </source>
</evidence>
<dbReference type="InterPro" id="IPR008971">
    <property type="entry name" value="HSP40/DnaJ_pept-bd"/>
</dbReference>
<gene>
    <name evidence="10" type="primary">NCAS0B05030</name>
    <name evidence="10" type="ordered locus">NCAS_0B05030</name>
</gene>
<dbReference type="GO" id="GO:0051082">
    <property type="term" value="F:unfolded protein binding"/>
    <property type="evidence" value="ECO:0007669"/>
    <property type="project" value="InterPro"/>
</dbReference>
<feature type="domain" description="CR-type" evidence="9">
    <location>
        <begin position="127"/>
        <end position="223"/>
    </location>
</feature>
<keyword evidence="3 6" id="KW-0863">Zinc-finger</keyword>
<dbReference type="Pfam" id="PF01556">
    <property type="entry name" value="DnaJ_C"/>
    <property type="match status" value="1"/>
</dbReference>
<protein>
    <recommendedName>
        <fullName evidence="12">J domain-containing protein</fullName>
    </recommendedName>
</protein>
<keyword evidence="4 6" id="KW-0862">Zinc</keyword>
<evidence type="ECO:0000256" key="7">
    <source>
        <dbReference type="SAM" id="MobiDB-lite"/>
    </source>
</evidence>
<dbReference type="Gene3D" id="1.10.287.110">
    <property type="entry name" value="DnaJ domain"/>
    <property type="match status" value="1"/>
</dbReference>
<dbReference type="SUPFAM" id="SSF57938">
    <property type="entry name" value="DnaJ/Hsp40 cysteine-rich domain"/>
    <property type="match status" value="1"/>
</dbReference>
<dbReference type="HOGENOM" id="CLU_017633_10_0_1"/>
<keyword evidence="5" id="KW-0143">Chaperone</keyword>
<dbReference type="PANTHER" id="PTHR43888">
    <property type="entry name" value="DNAJ-LIKE-2, ISOFORM A-RELATED"/>
    <property type="match status" value="1"/>
</dbReference>
<dbReference type="CDD" id="cd10747">
    <property type="entry name" value="DnaJ_C"/>
    <property type="match status" value="1"/>
</dbReference>
<dbReference type="AlphaFoldDB" id="G0V9H1"/>
<dbReference type="Gene3D" id="2.10.230.10">
    <property type="entry name" value="Heat shock protein DnaJ, cysteine-rich domain"/>
    <property type="match status" value="1"/>
</dbReference>
<dbReference type="InterPro" id="IPR001623">
    <property type="entry name" value="DnaJ_domain"/>
</dbReference>
<dbReference type="GO" id="GO:0030544">
    <property type="term" value="F:Hsp70 protein binding"/>
    <property type="evidence" value="ECO:0007669"/>
    <property type="project" value="InterPro"/>
</dbReference>
<evidence type="ECO:0000259" key="8">
    <source>
        <dbReference type="PROSITE" id="PS50076"/>
    </source>
</evidence>
<dbReference type="CDD" id="cd10719">
    <property type="entry name" value="DnaJ_zf"/>
    <property type="match status" value="1"/>
</dbReference>
<dbReference type="InterPro" id="IPR044713">
    <property type="entry name" value="DNJA1/2-like"/>
</dbReference>
<evidence type="ECO:0000313" key="11">
    <source>
        <dbReference type="Proteomes" id="UP000001640"/>
    </source>
</evidence>
<dbReference type="STRING" id="1064592.G0V9H1"/>
<dbReference type="SUPFAM" id="SSF49493">
    <property type="entry name" value="HSP40/DnaJ peptide-binding domain"/>
    <property type="match status" value="2"/>
</dbReference>
<keyword evidence="1 6" id="KW-0479">Metal-binding</keyword>
<dbReference type="InterPro" id="IPR018253">
    <property type="entry name" value="DnaJ_domain_CS"/>
</dbReference>
<organism evidence="10 11">
    <name type="scientific">Naumovozyma castellii</name>
    <name type="common">Yeast</name>
    <name type="synonym">Saccharomyces castellii</name>
    <dbReference type="NCBI Taxonomy" id="27288"/>
    <lineage>
        <taxon>Eukaryota</taxon>
        <taxon>Fungi</taxon>
        <taxon>Dikarya</taxon>
        <taxon>Ascomycota</taxon>
        <taxon>Saccharomycotina</taxon>
        <taxon>Saccharomycetes</taxon>
        <taxon>Saccharomycetales</taxon>
        <taxon>Saccharomycetaceae</taxon>
        <taxon>Naumovozyma</taxon>
    </lineage>
</organism>